<proteinExistence type="predicted"/>
<reference evidence="1" key="1">
    <citation type="journal article" date="2015" name="Genome Biol. Evol.">
        <title>Organellar Genomes of White Spruce (Picea glauca): Assembly and Annotation.</title>
        <authorList>
            <person name="Jackman S.D."/>
            <person name="Warren R.L."/>
            <person name="Gibb E.A."/>
            <person name="Vandervalk B.P."/>
            <person name="Mohamadi H."/>
            <person name="Chu J."/>
            <person name="Raymond A."/>
            <person name="Pleasance S."/>
            <person name="Coope R."/>
            <person name="Wildung M.R."/>
            <person name="Ritland C.E."/>
            <person name="Bousquet J."/>
            <person name="Jones S.J."/>
            <person name="Bohlmann J."/>
            <person name="Birol I."/>
        </authorList>
    </citation>
    <scope>NUCLEOTIDE SEQUENCE [LARGE SCALE GENOMIC DNA]</scope>
    <source>
        <tissue evidence="1">Flushing bud</tissue>
    </source>
</reference>
<name>A0A117NJF4_PICGL</name>
<organism evidence="1">
    <name type="scientific">Picea glauca</name>
    <name type="common">White spruce</name>
    <name type="synonym">Pinus glauca</name>
    <dbReference type="NCBI Taxonomy" id="3330"/>
    <lineage>
        <taxon>Eukaryota</taxon>
        <taxon>Viridiplantae</taxon>
        <taxon>Streptophyta</taxon>
        <taxon>Embryophyta</taxon>
        <taxon>Tracheophyta</taxon>
        <taxon>Spermatophyta</taxon>
        <taxon>Pinopsida</taxon>
        <taxon>Pinidae</taxon>
        <taxon>Conifers I</taxon>
        <taxon>Pinales</taxon>
        <taxon>Pinaceae</taxon>
        <taxon>Picea</taxon>
    </lineage>
</organism>
<evidence type="ECO:0000313" key="1">
    <source>
        <dbReference type="EMBL" id="KUM51440.1"/>
    </source>
</evidence>
<dbReference type="AlphaFoldDB" id="A0A117NJF4"/>
<protein>
    <submittedName>
        <fullName evidence="1">Uncharacterized protein</fullName>
    </submittedName>
</protein>
<comment type="caution">
    <text evidence="1">The sequence shown here is derived from an EMBL/GenBank/DDBJ whole genome shotgun (WGS) entry which is preliminary data.</text>
</comment>
<keyword evidence="1" id="KW-0496">Mitochondrion</keyword>
<gene>
    <name evidence="1" type="ORF">ABT39_MTgene1288</name>
</gene>
<geneLocation type="mitochondrion" evidence="1"/>
<dbReference type="EMBL" id="LKAM01000001">
    <property type="protein sequence ID" value="KUM51440.1"/>
    <property type="molecule type" value="Genomic_DNA"/>
</dbReference>
<sequence>MLPGQQAHWHHKRAHSLVPVKRMKQRNGTKLLCWLSIFDPALISRDGAV</sequence>
<accession>A0A117NJF4</accession>